<comment type="caution">
    <text evidence="1">The sequence shown here is derived from an EMBL/GenBank/DDBJ whole genome shotgun (WGS) entry which is preliminary data.</text>
</comment>
<protein>
    <submittedName>
        <fullName evidence="1">Uncharacterized protein</fullName>
    </submittedName>
</protein>
<evidence type="ECO:0000313" key="1">
    <source>
        <dbReference type="EMBL" id="TGX98054.1"/>
    </source>
</evidence>
<name>A0AC61QZ08_9FIRM</name>
<organism evidence="1 2">
    <name type="scientific">Hominisplanchenecus murintestinalis</name>
    <dbReference type="NCBI Taxonomy" id="2941517"/>
    <lineage>
        <taxon>Bacteria</taxon>
        <taxon>Bacillati</taxon>
        <taxon>Bacillota</taxon>
        <taxon>Clostridia</taxon>
        <taxon>Lachnospirales</taxon>
        <taxon>Lachnospiraceae</taxon>
        <taxon>Hominisplanchenecus</taxon>
    </lineage>
</organism>
<reference evidence="1" key="1">
    <citation type="submission" date="2019-04" db="EMBL/GenBank/DDBJ databases">
        <title>Microbes associate with the intestines of laboratory mice.</title>
        <authorList>
            <person name="Navarre W."/>
            <person name="Wong E."/>
            <person name="Huang K."/>
            <person name="Tropini C."/>
            <person name="Ng K."/>
            <person name="Yu B."/>
        </authorList>
    </citation>
    <scope>NUCLEOTIDE SEQUENCE</scope>
    <source>
        <strain evidence="1">NM72_1-8</strain>
    </source>
</reference>
<accession>A0AC61QZ08</accession>
<evidence type="ECO:0000313" key="2">
    <source>
        <dbReference type="Proteomes" id="UP000307720"/>
    </source>
</evidence>
<keyword evidence="2" id="KW-1185">Reference proteome</keyword>
<sequence>MILSSRMKRKMVSLCLALGMTAVSLPLWQMPLKAEASETALEMGDFQAAEAEVTLEDVRQKAREKYAGAVKTGFDMDLSGQTFDGNTALNYSTDEGDRKYIEVFNNLLASDKDQTLIIRFKTSEQNGMLFGAGSNTSAYDGSNMAFGVKGGQLRVIFRNDRSAGLKANFVGAGNMSSGKWHTIAVSFMASKGLVPENVRMVVDGGEEIYAPNNWKVGITGFNQRKNTPYTAFQIGGGSMVSIGNGDISGKAAFNGQIDFITVLDEAYSVEELQRFSMRDRDFTNFGSMYMAKTGKTWLFTGGTEAVADFRVNGFTRNWVGLFEDKFRDAGPTAGYNYIERGRFVFNTSRKDADVAQILSEYDTRIKAFGTSAVGIMIGAADYRKGQAGVEKFKTDLQQLLEKIKSDGKLPLLLTPYPAKGEEDNANIALYKTALTEVVGDSVKVVDLGGINTSYINADGTLAPLGHQAVANAIKTAVGSNTVTNYALNTLAEGSYTLAKKNADGTETEVKRVISDGAAISVEVDGETISGETAKLSYMLECGDGQEISGTIQDGNLNFTVDGLLPGKEYILHVYDGSRKADGSIKESYRPVKIRNIVNGQGISQEYTEGNISVNEEIQSLFSCEEPMTWLFMGDSITHGIVTSGYDNVPQMFAKYLDEQGRADDIVLNTGVSNATLTTTLAQVEARLTRYQPDVVMIMLGTNDVSYNGENAVSEEGAASKASLTVEEYKERYKTLVRKIHENNNESSIVLRVPSEMILPHGDAHTGYQPKFAAIYDVASEMRAEIPGLNIAVVNHRQAWNDYKNNVRNDNIAKTGAYCWLVDNVHPNGRGNIFMFQQIIKELGLYNPTSAIANYKFVLNDWAESNSTEVSVTQRGRKASFAMSEVSAYADNVKATREEVEDDEYGLNDREGLMDVTLTLTDETGKKISKRAAYVKDGVIRLDGLDTERAYQAEVSAKHAVTSKEIIFTALLVKDTNLIATDEEKQEFLTEILKAEEQDISGFTEAFQTEYRQAIEEAKSLVSSDGLTITQISGALNKIAAVKANAEEYVREEIKGKLEEELSKAKGTYEAGQQNYTKESWDAFVEAYEKAERADEAADIEKLTELLSELQQAAGNLKAVTATDEEKKEFFTEISKAEEQDISCFTEAFQAEYRKAIEEAKLLASSSELTTAQISEALNKIAAIKMNAEKYAREEIKGKLKEELSKARGKYETGQQKYTGESWNAFVKAYEAAKGADETADIRTLTELLNKLRQTAGSLKEEKDPAANLKPAAPALRSVKSAAGKQGIEVKVVVTPVEKAVSYEIYRIAGGKTALAGTTQNGQFTDKKLNKKSAEYYAVAVAADGMKSDAGTGMKLTLAKTMKLKSAKVFRKNVKLTWKKSKSAKKYIIYRSMKKSSGYTRIKVLGKSKAGFLDKKVKKGKTYYYKIVIQDKNQVSLMSKAKKIKLKK</sequence>
<dbReference type="EMBL" id="SRZB01000022">
    <property type="protein sequence ID" value="TGX98054.1"/>
    <property type="molecule type" value="Genomic_DNA"/>
</dbReference>
<dbReference type="Proteomes" id="UP000307720">
    <property type="component" value="Unassembled WGS sequence"/>
</dbReference>
<proteinExistence type="predicted"/>
<gene>
    <name evidence="1" type="ORF">E5357_10220</name>
</gene>